<keyword evidence="3" id="KW-0812">Transmembrane</keyword>
<evidence type="ECO:0000313" key="6">
    <source>
        <dbReference type="EMBL" id="THC96305.1"/>
    </source>
</evidence>
<comment type="caution">
    <text evidence="6">The sequence shown here is derived from an EMBL/GenBank/DDBJ whole genome shotgun (WGS) entry which is preliminary data.</text>
</comment>
<keyword evidence="3" id="KW-1133">Transmembrane helix</keyword>
<sequence length="537" mass="59334">MDSPRTDVHIPDVDIWTLLFERDDLQTTCGRASLTDAATGQCYTYEVIRERALAFGQLLQQKWNWQKGDVLVTHTGNSIDLPPIIWGTLAIGGVVCPTNPQYNVSELSFVLGDTRARAVVTDNGREDVAREAVKRAGAASDAVISLAYIRDELSSSQFKNVFRPAITCPESSLAFLVYSSGTTGRPKGVMLSHRNMVANVMQSSLVARDLLGAEGRILAMLPFFHIYGITCLLSLPLYLGIPIFVMPRFQLKEFCTAVEKHRITCAFVVPPVIRQLVLNIDEVRQNNLQSLRVMVSGAAPLDVGLIHTLQNELNVPISQGFGMSECAPCTHWQTMEECQHYPGSVGRLLPNMTARLVAVDRGNDSQTGELWVKGPNVFLGYLNNGPTNNEVFSEDGYYKTGDVGYQDVDGNFYITDRIKEMIKYNGFQIAPGELESLLCRHPAVADAAVAGIEHDGTELPRAYVVLRYGCDLTPDQNTANALMEFVNGLVISYKRLRGGVSFVAEIPRSPAGKTLRRVLKELYSPVFHDTCHKRIST</sequence>
<feature type="transmembrane region" description="Helical" evidence="3">
    <location>
        <begin position="224"/>
        <end position="245"/>
    </location>
</feature>
<feature type="domain" description="AMP-dependent synthetase/ligase" evidence="4">
    <location>
        <begin position="26"/>
        <end position="382"/>
    </location>
</feature>
<evidence type="ECO:0000256" key="3">
    <source>
        <dbReference type="SAM" id="Phobius"/>
    </source>
</evidence>
<dbReference type="GO" id="GO:0016405">
    <property type="term" value="F:CoA-ligase activity"/>
    <property type="evidence" value="ECO:0007669"/>
    <property type="project" value="TreeGrafter"/>
</dbReference>
<dbReference type="AlphaFoldDB" id="A0A4S3JLJ0"/>
<keyword evidence="3" id="KW-0472">Membrane</keyword>
<organism evidence="6 7">
    <name type="scientific">Aspergillus tanneri</name>
    <dbReference type="NCBI Taxonomy" id="1220188"/>
    <lineage>
        <taxon>Eukaryota</taxon>
        <taxon>Fungi</taxon>
        <taxon>Dikarya</taxon>
        <taxon>Ascomycota</taxon>
        <taxon>Pezizomycotina</taxon>
        <taxon>Eurotiomycetes</taxon>
        <taxon>Eurotiomycetidae</taxon>
        <taxon>Eurotiales</taxon>
        <taxon>Aspergillaceae</taxon>
        <taxon>Aspergillus</taxon>
        <taxon>Aspergillus subgen. Circumdati</taxon>
    </lineage>
</organism>
<dbReference type="EMBL" id="SOSA01000119">
    <property type="protein sequence ID" value="THC96305.1"/>
    <property type="molecule type" value="Genomic_DNA"/>
</dbReference>
<reference evidence="6 7" key="1">
    <citation type="submission" date="2019-03" db="EMBL/GenBank/DDBJ databases">
        <title>The genome sequence of a newly discovered highly antifungal drug resistant Aspergillus species, Aspergillus tanneri NIH 1004.</title>
        <authorList>
            <person name="Mounaud S."/>
            <person name="Singh I."/>
            <person name="Joardar V."/>
            <person name="Pakala S."/>
            <person name="Pakala S."/>
            <person name="Venepally P."/>
            <person name="Hoover J."/>
            <person name="Nierman W."/>
            <person name="Chung J."/>
            <person name="Losada L."/>
        </authorList>
    </citation>
    <scope>NUCLEOTIDE SEQUENCE [LARGE SCALE GENOMIC DNA]</scope>
    <source>
        <strain evidence="6 7">NIH1004</strain>
    </source>
</reference>
<keyword evidence="2" id="KW-0436">Ligase</keyword>
<dbReference type="SUPFAM" id="SSF56801">
    <property type="entry name" value="Acetyl-CoA synthetase-like"/>
    <property type="match status" value="1"/>
</dbReference>
<keyword evidence="7" id="KW-1185">Reference proteome</keyword>
<evidence type="ECO:0000313" key="7">
    <source>
        <dbReference type="Proteomes" id="UP000308092"/>
    </source>
</evidence>
<dbReference type="InterPro" id="IPR025110">
    <property type="entry name" value="AMP-bd_C"/>
</dbReference>
<gene>
    <name evidence="6" type="ORF">EYZ11_004210</name>
</gene>
<evidence type="ECO:0000259" key="5">
    <source>
        <dbReference type="Pfam" id="PF13193"/>
    </source>
</evidence>
<comment type="similarity">
    <text evidence="1">Belongs to the ATP-dependent AMP-binding enzyme family.</text>
</comment>
<dbReference type="InterPro" id="IPR045851">
    <property type="entry name" value="AMP-bd_C_sf"/>
</dbReference>
<dbReference type="PANTHER" id="PTHR24096:SF149">
    <property type="entry name" value="AMP-BINDING DOMAIN-CONTAINING PROTEIN-RELATED"/>
    <property type="match status" value="1"/>
</dbReference>
<evidence type="ECO:0000256" key="1">
    <source>
        <dbReference type="ARBA" id="ARBA00006432"/>
    </source>
</evidence>
<evidence type="ECO:0000259" key="4">
    <source>
        <dbReference type="Pfam" id="PF00501"/>
    </source>
</evidence>
<dbReference type="Pfam" id="PF13193">
    <property type="entry name" value="AMP-binding_C"/>
    <property type="match status" value="1"/>
</dbReference>
<accession>A0A4S3JLJ0</accession>
<dbReference type="PROSITE" id="PS00455">
    <property type="entry name" value="AMP_BINDING"/>
    <property type="match status" value="1"/>
</dbReference>
<evidence type="ECO:0000256" key="2">
    <source>
        <dbReference type="ARBA" id="ARBA00022598"/>
    </source>
</evidence>
<dbReference type="InterPro" id="IPR000873">
    <property type="entry name" value="AMP-dep_synth/lig_dom"/>
</dbReference>
<dbReference type="Gene3D" id="3.40.50.12780">
    <property type="entry name" value="N-terminal domain of ligase-like"/>
    <property type="match status" value="1"/>
</dbReference>
<dbReference type="STRING" id="1220188.A0A4S3JLJ0"/>
<dbReference type="Proteomes" id="UP000308092">
    <property type="component" value="Unassembled WGS sequence"/>
</dbReference>
<dbReference type="Gene3D" id="3.30.300.30">
    <property type="match status" value="1"/>
</dbReference>
<name>A0A4S3JLJ0_9EURO</name>
<feature type="domain" description="AMP-binding enzyme C-terminal" evidence="5">
    <location>
        <begin position="433"/>
        <end position="513"/>
    </location>
</feature>
<protein>
    <submittedName>
        <fullName evidence="6">Uncharacterized protein</fullName>
    </submittedName>
</protein>
<dbReference type="InterPro" id="IPR020845">
    <property type="entry name" value="AMP-binding_CS"/>
</dbReference>
<dbReference type="Pfam" id="PF00501">
    <property type="entry name" value="AMP-binding"/>
    <property type="match status" value="1"/>
</dbReference>
<dbReference type="InterPro" id="IPR042099">
    <property type="entry name" value="ANL_N_sf"/>
</dbReference>
<proteinExistence type="inferred from homology"/>
<dbReference type="PANTHER" id="PTHR24096">
    <property type="entry name" value="LONG-CHAIN-FATTY-ACID--COA LIGASE"/>
    <property type="match status" value="1"/>
</dbReference>
<dbReference type="CDD" id="cd05911">
    <property type="entry name" value="Firefly_Luc_like"/>
    <property type="match status" value="1"/>
</dbReference>
<dbReference type="VEuPathDB" id="FungiDB:EYZ11_004210"/>